<evidence type="ECO:0000256" key="7">
    <source>
        <dbReference type="ARBA" id="ARBA00022490"/>
    </source>
</evidence>
<dbReference type="Pfam" id="PF03309">
    <property type="entry name" value="Pan_kinase"/>
    <property type="match status" value="1"/>
</dbReference>
<dbReference type="OrthoDB" id="9804707at2"/>
<dbReference type="GO" id="GO:0005524">
    <property type="term" value="F:ATP binding"/>
    <property type="evidence" value="ECO:0007669"/>
    <property type="project" value="UniProtKB-UniRule"/>
</dbReference>
<evidence type="ECO:0000256" key="11">
    <source>
        <dbReference type="ARBA" id="ARBA00022840"/>
    </source>
</evidence>
<dbReference type="SUPFAM" id="SSF53067">
    <property type="entry name" value="Actin-like ATPase domain"/>
    <property type="match status" value="2"/>
</dbReference>
<keyword evidence="11 16" id="KW-0067">ATP-binding</keyword>
<keyword evidence="10 16" id="KW-0418">Kinase</keyword>
<evidence type="ECO:0000256" key="5">
    <source>
        <dbReference type="ARBA" id="ARBA00011738"/>
    </source>
</evidence>
<dbReference type="NCBIfam" id="NF009847">
    <property type="entry name" value="PRK13318.1-5"/>
    <property type="match status" value="1"/>
</dbReference>
<keyword evidence="8 16" id="KW-0808">Transferase</keyword>
<comment type="cofactor">
    <cofactor evidence="2">
        <name>K(+)</name>
        <dbReference type="ChEBI" id="CHEBI:29103"/>
    </cofactor>
</comment>
<sequence length="259" mass="28454">MVLVLDVGNTNIVLGVYSEETLLKEWRLSTEITRTADEYGIKVLNLFKFSEVDPKEITGVIISSVVPNINYSLERMIEKYFKIKPMVVGPGTKTGINIKYKNPKEVGADRIVNAVAAHEKYDSPLIIIDFGTATTYCAMKRNGDYLGGAIAPGIKISADALTQRAAKLPKIELTKPNSIIGKSTESAMQAGMIYGYIGSVEYIIKGMKKELMEMGEDEPLVLATGGFAKLIGSSTKYIDVVDPYLTLDGLRILFLKNKE</sequence>
<keyword evidence="16" id="KW-0479">Metal-binding</keyword>
<dbReference type="Proteomes" id="UP000002730">
    <property type="component" value="Chromosome"/>
</dbReference>
<evidence type="ECO:0000256" key="6">
    <source>
        <dbReference type="ARBA" id="ARBA00012102"/>
    </source>
</evidence>
<proteinExistence type="inferred from homology"/>
<evidence type="ECO:0000256" key="10">
    <source>
        <dbReference type="ARBA" id="ARBA00022777"/>
    </source>
</evidence>
<dbReference type="PANTHER" id="PTHR34265:SF1">
    <property type="entry name" value="TYPE III PANTOTHENATE KINASE"/>
    <property type="match status" value="1"/>
</dbReference>
<protein>
    <recommendedName>
        <fullName evidence="15 16">Type III pantothenate kinase</fullName>
        <ecNumber evidence="6 16">2.7.1.33</ecNumber>
    </recommendedName>
    <alternativeName>
        <fullName evidence="16">PanK-III</fullName>
    </alternativeName>
    <alternativeName>
        <fullName evidence="16">Pantothenic acid kinase</fullName>
    </alternativeName>
</protein>
<evidence type="ECO:0000256" key="15">
    <source>
        <dbReference type="ARBA" id="ARBA00040883"/>
    </source>
</evidence>
<keyword evidence="18" id="KW-1185">Reference proteome</keyword>
<evidence type="ECO:0000256" key="14">
    <source>
        <dbReference type="ARBA" id="ARBA00038036"/>
    </source>
</evidence>
<dbReference type="Gene3D" id="3.30.420.40">
    <property type="match status" value="2"/>
</dbReference>
<gene>
    <name evidence="16" type="primary">coaX</name>
    <name evidence="17" type="ordered locus">Clocel_3783</name>
</gene>
<dbReference type="NCBIfam" id="NF009855">
    <property type="entry name" value="PRK13321.1"/>
    <property type="match status" value="1"/>
</dbReference>
<organism evidence="17 18">
    <name type="scientific">Clostridium cellulovorans (strain ATCC 35296 / DSM 3052 / OCM 3 / 743B)</name>
    <dbReference type="NCBI Taxonomy" id="573061"/>
    <lineage>
        <taxon>Bacteria</taxon>
        <taxon>Bacillati</taxon>
        <taxon>Bacillota</taxon>
        <taxon>Clostridia</taxon>
        <taxon>Eubacteriales</taxon>
        <taxon>Clostridiaceae</taxon>
        <taxon>Clostridium</taxon>
    </lineage>
</organism>
<evidence type="ECO:0000256" key="12">
    <source>
        <dbReference type="ARBA" id="ARBA00022958"/>
    </source>
</evidence>
<keyword evidence="13 16" id="KW-0173">Coenzyme A biosynthesis</keyword>
<name>D9SXF0_CLOC7</name>
<feature type="active site" description="Proton acceptor" evidence="16">
    <location>
        <position position="109"/>
    </location>
</feature>
<evidence type="ECO:0000256" key="13">
    <source>
        <dbReference type="ARBA" id="ARBA00022993"/>
    </source>
</evidence>
<dbReference type="InterPro" id="IPR004619">
    <property type="entry name" value="Type_III_PanK"/>
</dbReference>
<evidence type="ECO:0000313" key="17">
    <source>
        <dbReference type="EMBL" id="ADL53453.1"/>
    </source>
</evidence>
<comment type="subcellular location">
    <subcellularLocation>
        <location evidence="3 16">Cytoplasm</location>
    </subcellularLocation>
</comment>
<dbReference type="GO" id="GO:0015937">
    <property type="term" value="P:coenzyme A biosynthetic process"/>
    <property type="evidence" value="ECO:0007669"/>
    <property type="project" value="UniProtKB-UniRule"/>
</dbReference>
<dbReference type="STRING" id="573061.Clocel_3783"/>
<dbReference type="EC" id="2.7.1.33" evidence="6 16"/>
<evidence type="ECO:0000256" key="3">
    <source>
        <dbReference type="ARBA" id="ARBA00004496"/>
    </source>
</evidence>
<comment type="subunit">
    <text evidence="5 16">Homodimer.</text>
</comment>
<evidence type="ECO:0000313" key="18">
    <source>
        <dbReference type="Proteomes" id="UP000002730"/>
    </source>
</evidence>
<dbReference type="GO" id="GO:0046872">
    <property type="term" value="F:metal ion binding"/>
    <property type="evidence" value="ECO:0007669"/>
    <property type="project" value="UniProtKB-KW"/>
</dbReference>
<comment type="function">
    <text evidence="16">Catalyzes the phosphorylation of pantothenate (Pan), the first step in CoA biosynthesis.</text>
</comment>
<keyword evidence="9 16" id="KW-0547">Nucleotide-binding</keyword>
<dbReference type="UniPathway" id="UPA00241">
    <property type="reaction ID" value="UER00352"/>
</dbReference>
<dbReference type="NCBIfam" id="TIGR00671">
    <property type="entry name" value="baf"/>
    <property type="match status" value="1"/>
</dbReference>
<comment type="cofactor">
    <cofactor evidence="16">
        <name>NH4(+)</name>
        <dbReference type="ChEBI" id="CHEBI:28938"/>
    </cofactor>
    <cofactor evidence="16">
        <name>K(+)</name>
        <dbReference type="ChEBI" id="CHEBI:29103"/>
    </cofactor>
    <text evidence="16">A monovalent cation. Ammonium or potassium.</text>
</comment>
<feature type="binding site" evidence="16">
    <location>
        <position position="132"/>
    </location>
    <ligand>
        <name>ATP</name>
        <dbReference type="ChEBI" id="CHEBI:30616"/>
    </ligand>
</feature>
<dbReference type="NCBIfam" id="NF009848">
    <property type="entry name" value="PRK13318.1-6"/>
    <property type="match status" value="1"/>
</dbReference>
<dbReference type="CDD" id="cd24015">
    <property type="entry name" value="ASKHA_NBD_PanK-III"/>
    <property type="match status" value="1"/>
</dbReference>
<evidence type="ECO:0000256" key="2">
    <source>
        <dbReference type="ARBA" id="ARBA00001958"/>
    </source>
</evidence>
<keyword evidence="12 16" id="KW-0630">Potassium</keyword>
<dbReference type="GO" id="GO:0004594">
    <property type="term" value="F:pantothenate kinase activity"/>
    <property type="evidence" value="ECO:0007669"/>
    <property type="project" value="UniProtKB-UniRule"/>
</dbReference>
<evidence type="ECO:0000256" key="4">
    <source>
        <dbReference type="ARBA" id="ARBA00005225"/>
    </source>
</evidence>
<evidence type="ECO:0000256" key="9">
    <source>
        <dbReference type="ARBA" id="ARBA00022741"/>
    </source>
</evidence>
<dbReference type="eggNOG" id="COG1521">
    <property type="taxonomic scope" value="Bacteria"/>
</dbReference>
<evidence type="ECO:0000256" key="1">
    <source>
        <dbReference type="ARBA" id="ARBA00001206"/>
    </source>
</evidence>
<feature type="binding site" evidence="16">
    <location>
        <position position="129"/>
    </location>
    <ligand>
        <name>K(+)</name>
        <dbReference type="ChEBI" id="CHEBI:29103"/>
    </ligand>
</feature>
<keyword evidence="7 16" id="KW-0963">Cytoplasm</keyword>
<dbReference type="KEGG" id="ccb:Clocel_3783"/>
<dbReference type="HAMAP" id="MF_01274">
    <property type="entry name" value="Pantothen_kinase_3"/>
    <property type="match status" value="1"/>
</dbReference>
<dbReference type="AlphaFoldDB" id="D9SXF0"/>
<comment type="pathway">
    <text evidence="4 16">Cofactor biosynthesis; coenzyme A biosynthesis; CoA from (R)-pantothenate: step 1/5.</text>
</comment>
<dbReference type="EMBL" id="CP002160">
    <property type="protein sequence ID" value="ADL53453.1"/>
    <property type="molecule type" value="Genomic_DNA"/>
</dbReference>
<feature type="binding site" evidence="16">
    <location>
        <position position="100"/>
    </location>
    <ligand>
        <name>substrate</name>
    </ligand>
</feature>
<accession>D9SXF0</accession>
<dbReference type="InterPro" id="IPR043129">
    <property type="entry name" value="ATPase_NBD"/>
</dbReference>
<evidence type="ECO:0000256" key="16">
    <source>
        <dbReference type="HAMAP-Rule" id="MF_01274"/>
    </source>
</evidence>
<dbReference type="GO" id="GO:0005737">
    <property type="term" value="C:cytoplasm"/>
    <property type="evidence" value="ECO:0007669"/>
    <property type="project" value="UniProtKB-SubCell"/>
</dbReference>
<reference evidence="17 18" key="1">
    <citation type="submission" date="2010-08" db="EMBL/GenBank/DDBJ databases">
        <title>Complete sequence of Clostridium cellulovorans 743B.</title>
        <authorList>
            <consortium name="US DOE Joint Genome Institute"/>
            <person name="Lucas S."/>
            <person name="Copeland A."/>
            <person name="Lapidus A."/>
            <person name="Cheng J.-F."/>
            <person name="Bruce D."/>
            <person name="Goodwin L."/>
            <person name="Pitluck S."/>
            <person name="Chertkov O."/>
            <person name="Detter J.C."/>
            <person name="Han C."/>
            <person name="Tapia R."/>
            <person name="Land M."/>
            <person name="Hauser L."/>
            <person name="Chang Y.-J."/>
            <person name="Jeffries C."/>
            <person name="Kyrpides N."/>
            <person name="Ivanova N."/>
            <person name="Mikhailova N."/>
            <person name="Hemme C.L."/>
            <person name="Woyke T."/>
        </authorList>
    </citation>
    <scope>NUCLEOTIDE SEQUENCE [LARGE SCALE GENOMIC DNA]</scope>
    <source>
        <strain evidence="18">ATCC 35296 / DSM 3052 / OCM 3 / 743B</strain>
    </source>
</reference>
<dbReference type="PANTHER" id="PTHR34265">
    <property type="entry name" value="TYPE III PANTOTHENATE KINASE"/>
    <property type="match status" value="1"/>
</dbReference>
<evidence type="ECO:0000256" key="8">
    <source>
        <dbReference type="ARBA" id="ARBA00022679"/>
    </source>
</evidence>
<comment type="similarity">
    <text evidence="14 16">Belongs to the type III pantothenate kinase family.</text>
</comment>
<feature type="binding site" evidence="16">
    <location>
        <begin position="6"/>
        <end position="13"/>
    </location>
    <ligand>
        <name>ATP</name>
        <dbReference type="ChEBI" id="CHEBI:30616"/>
    </ligand>
</feature>
<dbReference type="RefSeq" id="WP_010073794.1">
    <property type="nucleotide sequence ID" value="NC_014393.1"/>
</dbReference>
<feature type="binding site" evidence="16">
    <location>
        <begin position="107"/>
        <end position="110"/>
    </location>
    <ligand>
        <name>substrate</name>
    </ligand>
</feature>
<feature type="binding site" evidence="16">
    <location>
        <position position="184"/>
    </location>
    <ligand>
        <name>substrate</name>
    </ligand>
</feature>
<dbReference type="HOGENOM" id="CLU_066627_1_0_9"/>
<comment type="catalytic activity">
    <reaction evidence="1 16">
        <text>(R)-pantothenate + ATP = (R)-4'-phosphopantothenate + ADP + H(+)</text>
        <dbReference type="Rhea" id="RHEA:16373"/>
        <dbReference type="ChEBI" id="CHEBI:10986"/>
        <dbReference type="ChEBI" id="CHEBI:15378"/>
        <dbReference type="ChEBI" id="CHEBI:29032"/>
        <dbReference type="ChEBI" id="CHEBI:30616"/>
        <dbReference type="ChEBI" id="CHEBI:456216"/>
        <dbReference type="EC" id="2.7.1.33"/>
    </reaction>
</comment>